<name>A0A7L7KSM7_9MOLU</name>
<accession>A0A7L7KSM7</accession>
<dbReference type="Proteomes" id="UP000514720">
    <property type="component" value="Chromosome"/>
</dbReference>
<organism evidence="1 2">
    <name type="scientific">Candidatus Xianfuyuplasma coldseepsis</name>
    <dbReference type="NCBI Taxonomy" id="2782163"/>
    <lineage>
        <taxon>Bacteria</taxon>
        <taxon>Bacillati</taxon>
        <taxon>Mycoplasmatota</taxon>
        <taxon>Mollicutes</taxon>
        <taxon>Candidatus Izemoplasmatales</taxon>
        <taxon>Candidatus Izemoplasmataceae</taxon>
        <taxon>Candidatus Xianfuyuplasma</taxon>
    </lineage>
</organism>
<protein>
    <submittedName>
        <fullName evidence="1">Uncharacterized protein</fullName>
    </submittedName>
</protein>
<dbReference type="RefSeq" id="WP_258877062.1">
    <property type="nucleotide sequence ID" value="NZ_CP048914.1"/>
</dbReference>
<evidence type="ECO:0000313" key="2">
    <source>
        <dbReference type="Proteomes" id="UP000514720"/>
    </source>
</evidence>
<keyword evidence="2" id="KW-1185">Reference proteome</keyword>
<dbReference type="KEGG" id="xcl:G4Z02_05750"/>
<sequence length="131" mass="15969">MKKMEDLTKQELHELLYKQLYVVFNLWHDGDYWCFRTCLPGAYNKTEARNKATKYFRKIGQPMKYGCVIGPIDLGMLPWSFREYDIEQDSRLDGYVYNEWLNFILQEDQENWGPYDILDYFKKYWFLCLGL</sequence>
<dbReference type="AlphaFoldDB" id="A0A7L7KSM7"/>
<dbReference type="EMBL" id="CP048914">
    <property type="protein sequence ID" value="QMS85272.1"/>
    <property type="molecule type" value="Genomic_DNA"/>
</dbReference>
<reference evidence="1 2" key="1">
    <citation type="submission" date="2020-02" db="EMBL/GenBank/DDBJ databases">
        <authorList>
            <person name="Zheng R.K."/>
            <person name="Sun C.M."/>
        </authorList>
    </citation>
    <scope>NUCLEOTIDE SEQUENCE [LARGE SCALE GENOMIC DNA]</scope>
    <source>
        <strain evidence="2">zrk13</strain>
    </source>
</reference>
<evidence type="ECO:0000313" key="1">
    <source>
        <dbReference type="EMBL" id="QMS85272.1"/>
    </source>
</evidence>
<proteinExistence type="predicted"/>
<gene>
    <name evidence="1" type="ORF">G4Z02_05750</name>
</gene>